<accession>A0A062UG82</accession>
<name>A0A062UG82_9PROT</name>
<organism evidence="1 2">
    <name type="scientific">Hyphomonas beringensis</name>
    <dbReference type="NCBI Taxonomy" id="1280946"/>
    <lineage>
        <taxon>Bacteria</taxon>
        <taxon>Pseudomonadati</taxon>
        <taxon>Pseudomonadota</taxon>
        <taxon>Alphaproteobacteria</taxon>
        <taxon>Hyphomonadales</taxon>
        <taxon>Hyphomonadaceae</taxon>
        <taxon>Hyphomonas</taxon>
    </lineage>
</organism>
<dbReference type="Proteomes" id="UP000027037">
    <property type="component" value="Unassembled WGS sequence"/>
</dbReference>
<dbReference type="STRING" id="1280946.HY29_00995"/>
<gene>
    <name evidence="1" type="ORF">HY29_00995</name>
</gene>
<dbReference type="EMBL" id="AWFF01000001">
    <property type="protein sequence ID" value="KCZ57332.1"/>
    <property type="molecule type" value="Genomic_DNA"/>
</dbReference>
<comment type="caution">
    <text evidence="1">The sequence shown here is derived from an EMBL/GenBank/DDBJ whole genome shotgun (WGS) entry which is preliminary data.</text>
</comment>
<protein>
    <submittedName>
        <fullName evidence="1">Uncharacterized protein</fullName>
    </submittedName>
</protein>
<proteinExistence type="predicted"/>
<dbReference type="AlphaFoldDB" id="A0A062UG82"/>
<keyword evidence="2" id="KW-1185">Reference proteome</keyword>
<reference evidence="1 2" key="1">
    <citation type="journal article" date="2014" name="Antonie Van Leeuwenhoek">
        <title>Hyphomonas beringensis sp. nov. and Hyphomonas chukchiensis sp. nov., isolated from surface seawater of the Bering Sea and Chukchi Sea.</title>
        <authorList>
            <person name="Li C."/>
            <person name="Lai Q."/>
            <person name="Li G."/>
            <person name="Dong C."/>
            <person name="Wang J."/>
            <person name="Liao Y."/>
            <person name="Shao Z."/>
        </authorList>
    </citation>
    <scope>NUCLEOTIDE SEQUENCE [LARGE SCALE GENOMIC DNA]</scope>
    <source>
        <strain evidence="1 2">25B14_1</strain>
    </source>
</reference>
<evidence type="ECO:0000313" key="1">
    <source>
        <dbReference type="EMBL" id="KCZ57332.1"/>
    </source>
</evidence>
<evidence type="ECO:0000313" key="2">
    <source>
        <dbReference type="Proteomes" id="UP000027037"/>
    </source>
</evidence>
<sequence length="53" mass="6255">MRDATKHRRSEAPLRRKYAGLIDRPPARLLMLTGFPALRTARLICMERYESRI</sequence>